<dbReference type="OrthoDB" id="5383000at2"/>
<dbReference type="RefSeq" id="WP_141643881.1">
    <property type="nucleotide sequence ID" value="NZ_VIFM01000069.1"/>
</dbReference>
<keyword evidence="2" id="KW-1185">Reference proteome</keyword>
<proteinExistence type="predicted"/>
<name>A0A540WZJ5_9BACT</name>
<evidence type="ECO:0000313" key="1">
    <source>
        <dbReference type="EMBL" id="TQF14415.1"/>
    </source>
</evidence>
<organism evidence="1 2">
    <name type="scientific">Myxococcus llanfairpwllgwyngyllgogerychwyrndrobwllllantysiliogogogochensis</name>
    <dbReference type="NCBI Taxonomy" id="2590453"/>
    <lineage>
        <taxon>Bacteria</taxon>
        <taxon>Pseudomonadati</taxon>
        <taxon>Myxococcota</taxon>
        <taxon>Myxococcia</taxon>
        <taxon>Myxococcales</taxon>
        <taxon>Cystobacterineae</taxon>
        <taxon>Myxococcaceae</taxon>
        <taxon>Myxococcus</taxon>
    </lineage>
</organism>
<gene>
    <name evidence="1" type="ORF">FJV41_18750</name>
</gene>
<protein>
    <submittedName>
        <fullName evidence="1">Protein CrdC</fullName>
    </submittedName>
</protein>
<comment type="caution">
    <text evidence="1">The sequence shown here is derived from an EMBL/GenBank/DDBJ whole genome shotgun (WGS) entry which is preliminary data.</text>
</comment>
<evidence type="ECO:0000313" key="2">
    <source>
        <dbReference type="Proteomes" id="UP000315369"/>
    </source>
</evidence>
<dbReference type="EMBL" id="VIFM01000069">
    <property type="protein sequence ID" value="TQF14415.1"/>
    <property type="molecule type" value="Genomic_DNA"/>
</dbReference>
<dbReference type="Proteomes" id="UP000315369">
    <property type="component" value="Unassembled WGS sequence"/>
</dbReference>
<reference evidence="1 2" key="1">
    <citation type="submission" date="2019-06" db="EMBL/GenBank/DDBJ databases">
        <authorList>
            <person name="Livingstone P."/>
            <person name="Whitworth D."/>
        </authorList>
    </citation>
    <scope>NUCLEOTIDE SEQUENCE [LARGE SCALE GENOMIC DNA]</scope>
    <source>
        <strain evidence="1 2">AM401</strain>
    </source>
</reference>
<dbReference type="AlphaFoldDB" id="A0A540WZJ5"/>
<sequence length="124" mass="12479">MAPASPVRGMLLCHAGPHRLAFAAHEVLSITSPGEEADAASAGLAFHAPAGATRVLVAISGGAVGVDTLEIDAESHPVLPAPCVTVHASGGSLRGFVLARGVLWPLLGLADFERFLRGVARGAA</sequence>
<accession>A0A540WZJ5</accession>